<reference evidence="1" key="1">
    <citation type="submission" date="2023-11" db="EMBL/GenBank/DDBJ databases">
        <authorList>
            <person name="Poullet M."/>
        </authorList>
    </citation>
    <scope>NUCLEOTIDE SEQUENCE</scope>
    <source>
        <strain evidence="1">E1834</strain>
    </source>
</reference>
<comment type="caution">
    <text evidence="1">The sequence shown here is derived from an EMBL/GenBank/DDBJ whole genome shotgun (WGS) entry which is preliminary data.</text>
</comment>
<name>A0ACB0ZWY9_MELEN</name>
<evidence type="ECO:0000313" key="1">
    <source>
        <dbReference type="EMBL" id="CAK5083652.1"/>
    </source>
</evidence>
<protein>
    <submittedName>
        <fullName evidence="1">Uncharacterized protein</fullName>
    </submittedName>
</protein>
<organism evidence="1 2">
    <name type="scientific">Meloidogyne enterolobii</name>
    <name type="common">Root-knot nematode worm</name>
    <name type="synonym">Meloidogyne mayaguensis</name>
    <dbReference type="NCBI Taxonomy" id="390850"/>
    <lineage>
        <taxon>Eukaryota</taxon>
        <taxon>Metazoa</taxon>
        <taxon>Ecdysozoa</taxon>
        <taxon>Nematoda</taxon>
        <taxon>Chromadorea</taxon>
        <taxon>Rhabditida</taxon>
        <taxon>Tylenchina</taxon>
        <taxon>Tylenchomorpha</taxon>
        <taxon>Tylenchoidea</taxon>
        <taxon>Meloidogynidae</taxon>
        <taxon>Meloidogyninae</taxon>
        <taxon>Meloidogyne</taxon>
    </lineage>
</organism>
<gene>
    <name evidence="1" type="ORF">MENTE1834_LOCUS31001</name>
</gene>
<dbReference type="EMBL" id="CAVMJV010000051">
    <property type="protein sequence ID" value="CAK5083652.1"/>
    <property type="molecule type" value="Genomic_DNA"/>
</dbReference>
<proteinExistence type="predicted"/>
<keyword evidence="2" id="KW-1185">Reference proteome</keyword>
<evidence type="ECO:0000313" key="2">
    <source>
        <dbReference type="Proteomes" id="UP001497535"/>
    </source>
</evidence>
<accession>A0ACB0ZWY9</accession>
<sequence>MVFMSLLIIVNLLFKIIGGIEISGIPNSCQQPPNTAMLIYNKSEKQIGTQTIPAGECECPFDPTNKILFFNPVASKLPTTGPKAGASTINMHCEKIENFCVCDEKDVCWKLENAYAEIVINAYCDTGIIE</sequence>
<dbReference type="Proteomes" id="UP001497535">
    <property type="component" value="Unassembled WGS sequence"/>
</dbReference>